<dbReference type="EMBL" id="WPCR01000020">
    <property type="protein sequence ID" value="NHM15005.1"/>
    <property type="molecule type" value="Genomic_DNA"/>
</dbReference>
<organism evidence="16 18">
    <name type="scientific">Xiamenia xianingshaonis</name>
    <dbReference type="NCBI Taxonomy" id="2682776"/>
    <lineage>
        <taxon>Bacteria</taxon>
        <taxon>Bacillati</taxon>
        <taxon>Actinomycetota</taxon>
        <taxon>Coriobacteriia</taxon>
        <taxon>Eggerthellales</taxon>
        <taxon>Eggerthellaceae</taxon>
        <taxon>Xiamenia</taxon>
    </lineage>
</organism>
<evidence type="ECO:0000256" key="2">
    <source>
        <dbReference type="ARBA" id="ARBA00005594"/>
    </source>
</evidence>
<dbReference type="HAMAP" id="MF_00123">
    <property type="entry name" value="Arg_tRNA_synth"/>
    <property type="match status" value="1"/>
</dbReference>
<dbReference type="FunFam" id="1.10.730.10:FF:000008">
    <property type="entry name" value="Arginine--tRNA ligase"/>
    <property type="match status" value="1"/>
</dbReference>
<evidence type="ECO:0000256" key="4">
    <source>
        <dbReference type="ARBA" id="ARBA00022490"/>
    </source>
</evidence>
<dbReference type="InterPro" id="IPR014729">
    <property type="entry name" value="Rossmann-like_a/b/a_fold"/>
</dbReference>
<evidence type="ECO:0000313" key="17">
    <source>
        <dbReference type="Proteomes" id="UP000636394"/>
    </source>
</evidence>
<dbReference type="Pfam" id="PF00750">
    <property type="entry name" value="tRNA-synt_1d"/>
    <property type="match status" value="1"/>
</dbReference>
<dbReference type="GO" id="GO:0004814">
    <property type="term" value="F:arginine-tRNA ligase activity"/>
    <property type="evidence" value="ECO:0007669"/>
    <property type="project" value="UniProtKB-UniRule"/>
</dbReference>
<evidence type="ECO:0000313" key="18">
    <source>
        <dbReference type="Proteomes" id="UP000671910"/>
    </source>
</evidence>
<dbReference type="PANTHER" id="PTHR11956:SF5">
    <property type="entry name" value="ARGININE--TRNA LIGASE, CYTOPLASMIC"/>
    <property type="match status" value="1"/>
</dbReference>
<protein>
    <recommendedName>
        <fullName evidence="11">Arginine--tRNA ligase</fullName>
        <ecNumber evidence="11">6.1.1.19</ecNumber>
    </recommendedName>
    <alternativeName>
        <fullName evidence="11">Arginyl-tRNA synthetase</fullName>
        <shortName evidence="11">ArgRS</shortName>
    </alternativeName>
</protein>
<keyword evidence="8 11" id="KW-0648">Protein biosynthesis</keyword>
<reference evidence="15 17" key="1">
    <citation type="submission" date="2019-11" db="EMBL/GenBank/DDBJ databases">
        <title>Eggerthellaceae novel genus isolated from the rectal contents of marmort.</title>
        <authorList>
            <person name="Zhang G."/>
        </authorList>
    </citation>
    <scope>NUCLEOTIDE SEQUENCE [LARGE SCALE GENOMIC DNA]</scope>
    <source>
        <strain evidence="17">zg-886</strain>
        <strain evidence="15">Zg-886</strain>
    </source>
</reference>
<dbReference type="EMBL" id="CP072829">
    <property type="protein sequence ID" value="QTU83749.1"/>
    <property type="molecule type" value="Genomic_DNA"/>
</dbReference>
<dbReference type="KEGG" id="ebz:J7S26_04980"/>
<dbReference type="EC" id="6.1.1.19" evidence="11"/>
<feature type="domain" description="Arginyl tRNA synthetase N-terminal" evidence="14">
    <location>
        <begin position="5"/>
        <end position="93"/>
    </location>
</feature>
<dbReference type="NCBIfam" id="TIGR00456">
    <property type="entry name" value="argS"/>
    <property type="match status" value="1"/>
</dbReference>
<dbReference type="SMART" id="SM01016">
    <property type="entry name" value="Arg_tRNA_synt_N"/>
    <property type="match status" value="1"/>
</dbReference>
<dbReference type="Gene3D" id="3.40.50.620">
    <property type="entry name" value="HUPs"/>
    <property type="match status" value="1"/>
</dbReference>
<dbReference type="InterPro" id="IPR036695">
    <property type="entry name" value="Arg-tRNA-synth_N_sf"/>
</dbReference>
<keyword evidence="9 11" id="KW-0030">Aminoacyl-tRNA synthetase</keyword>
<sequence>MQIREQLEMLVHEALEAAVADGSLPLESIPEVGLERPRDESNGDWASTVAMRCAKQAKMNPRAIAQAIVDHLPENQVVAAVEIAGPGFINFRLSDAVLQGVVREVREAAEDFGCGTVPEGERKINLEYVSANPTGPLHVGHGRWAALGDAMARVMRHAGYDVHEEFYVNDHGTQMDVFGNSVGVRYMQLLGHDAEMPEQCYGGSYVADIAQGIIDEEGNKYESMTDQERMEAFREYSYDQMLKLQNKTLSDFGTTFDCWFSERSLYVEDENGESPVSRSLKAMDEKGYVYEDQGATWFKSSALGDEKDRVLIKANGEMTYFMSDVAYHYDKMMRGFDHLINIWGADHHGYVKRCECMLEAWGWPGALEIVLGQLVNLYRDGEPVRMSKRTGEMVTMQELVDEVGVDATRYLLLSRSSDQPIDFDIEVAKKKDASNPVYYVQYAHARICSVLRRGVEAVDPALAEAAREGEASMADVAERIIPEGVDLSPLTHPTELALMRKMDDFGPLVALAARDRAPFRLTHYAQDLASLFHSFYTSCHIMSAPEEVRQARLALADATRIVLALALGLLGVSAPVHMVHTEAQADEDAAAQAAE</sequence>
<dbReference type="PRINTS" id="PR01038">
    <property type="entry name" value="TRNASYNTHARG"/>
</dbReference>
<dbReference type="InterPro" id="IPR035684">
    <property type="entry name" value="ArgRS_core"/>
</dbReference>
<name>A0A9E6MPW9_9ACTN</name>
<dbReference type="GO" id="GO:0006420">
    <property type="term" value="P:arginyl-tRNA aminoacylation"/>
    <property type="evidence" value="ECO:0007669"/>
    <property type="project" value="UniProtKB-UniRule"/>
</dbReference>
<feature type="domain" description="DALR anticodon binding" evidence="13">
    <location>
        <begin position="440"/>
        <end position="578"/>
    </location>
</feature>
<evidence type="ECO:0000256" key="5">
    <source>
        <dbReference type="ARBA" id="ARBA00022598"/>
    </source>
</evidence>
<feature type="short sequence motif" description="'HIGH' region" evidence="11">
    <location>
        <begin position="131"/>
        <end position="141"/>
    </location>
</feature>
<dbReference type="Proteomes" id="UP000636394">
    <property type="component" value="Unassembled WGS sequence"/>
</dbReference>
<accession>A0A9E6MPW9</accession>
<evidence type="ECO:0000256" key="11">
    <source>
        <dbReference type="HAMAP-Rule" id="MF_00123"/>
    </source>
</evidence>
<dbReference type="SUPFAM" id="SSF47323">
    <property type="entry name" value="Anticodon-binding domain of a subclass of class I aminoacyl-tRNA synthetases"/>
    <property type="match status" value="1"/>
</dbReference>
<dbReference type="SUPFAM" id="SSF52374">
    <property type="entry name" value="Nucleotidylyl transferase"/>
    <property type="match status" value="1"/>
</dbReference>
<dbReference type="Proteomes" id="UP000671910">
    <property type="component" value="Chromosome"/>
</dbReference>
<keyword evidence="5 11" id="KW-0436">Ligase</keyword>
<dbReference type="InterPro" id="IPR001412">
    <property type="entry name" value="aa-tRNA-synth_I_CS"/>
</dbReference>
<keyword evidence="4 11" id="KW-0963">Cytoplasm</keyword>
<dbReference type="PROSITE" id="PS00178">
    <property type="entry name" value="AA_TRNA_LIGASE_I"/>
    <property type="match status" value="1"/>
</dbReference>
<dbReference type="FunFam" id="3.30.1360.70:FF:000003">
    <property type="entry name" value="Arginine--tRNA ligase"/>
    <property type="match status" value="1"/>
</dbReference>
<evidence type="ECO:0000259" key="13">
    <source>
        <dbReference type="SMART" id="SM00836"/>
    </source>
</evidence>
<comment type="catalytic activity">
    <reaction evidence="10 11">
        <text>tRNA(Arg) + L-arginine + ATP = L-arginyl-tRNA(Arg) + AMP + diphosphate</text>
        <dbReference type="Rhea" id="RHEA:20301"/>
        <dbReference type="Rhea" id="RHEA-COMP:9658"/>
        <dbReference type="Rhea" id="RHEA-COMP:9673"/>
        <dbReference type="ChEBI" id="CHEBI:30616"/>
        <dbReference type="ChEBI" id="CHEBI:32682"/>
        <dbReference type="ChEBI" id="CHEBI:33019"/>
        <dbReference type="ChEBI" id="CHEBI:78442"/>
        <dbReference type="ChEBI" id="CHEBI:78513"/>
        <dbReference type="ChEBI" id="CHEBI:456215"/>
        <dbReference type="EC" id="6.1.1.19"/>
    </reaction>
</comment>
<dbReference type="InterPro" id="IPR005148">
    <property type="entry name" value="Arg-tRNA-synth_N"/>
</dbReference>
<evidence type="ECO:0000256" key="7">
    <source>
        <dbReference type="ARBA" id="ARBA00022840"/>
    </source>
</evidence>
<evidence type="ECO:0000259" key="14">
    <source>
        <dbReference type="SMART" id="SM01016"/>
    </source>
</evidence>
<dbReference type="InterPro" id="IPR009080">
    <property type="entry name" value="tRNAsynth_Ia_anticodon-bd"/>
</dbReference>
<dbReference type="RefSeq" id="WP_166340530.1">
    <property type="nucleotide sequence ID" value="NZ_CP072829.1"/>
</dbReference>
<keyword evidence="7 11" id="KW-0067">ATP-binding</keyword>
<evidence type="ECO:0000313" key="16">
    <source>
        <dbReference type="EMBL" id="QTU83749.1"/>
    </source>
</evidence>
<dbReference type="InterPro" id="IPR001278">
    <property type="entry name" value="Arg-tRNA-ligase"/>
</dbReference>
<evidence type="ECO:0000256" key="3">
    <source>
        <dbReference type="ARBA" id="ARBA00011245"/>
    </source>
</evidence>
<evidence type="ECO:0000256" key="10">
    <source>
        <dbReference type="ARBA" id="ARBA00049339"/>
    </source>
</evidence>
<dbReference type="Pfam" id="PF03485">
    <property type="entry name" value="Arg_tRNA_synt_N"/>
    <property type="match status" value="1"/>
</dbReference>
<reference evidence="16" key="2">
    <citation type="submission" date="2021-04" db="EMBL/GenBank/DDBJ databases">
        <title>Novel species in family Eggerthellaceae.</title>
        <authorList>
            <person name="Zhang G."/>
        </authorList>
    </citation>
    <scope>NUCLEOTIDE SEQUENCE</scope>
    <source>
        <strain evidence="16">Zg-886</strain>
    </source>
</reference>
<proteinExistence type="inferred from homology"/>
<dbReference type="PANTHER" id="PTHR11956">
    <property type="entry name" value="ARGINYL-TRNA SYNTHETASE"/>
    <property type="match status" value="1"/>
</dbReference>
<dbReference type="SUPFAM" id="SSF55190">
    <property type="entry name" value="Arginyl-tRNA synthetase (ArgRS), N-terminal 'additional' domain"/>
    <property type="match status" value="1"/>
</dbReference>
<dbReference type="Pfam" id="PF05746">
    <property type="entry name" value="DALR_1"/>
    <property type="match status" value="1"/>
</dbReference>
<evidence type="ECO:0000313" key="15">
    <source>
        <dbReference type="EMBL" id="NHM15005.1"/>
    </source>
</evidence>
<comment type="subcellular location">
    <subcellularLocation>
        <location evidence="1 11">Cytoplasm</location>
    </subcellularLocation>
</comment>
<dbReference type="Gene3D" id="1.10.730.10">
    <property type="entry name" value="Isoleucyl-tRNA Synthetase, Domain 1"/>
    <property type="match status" value="1"/>
</dbReference>
<dbReference type="GO" id="GO:0005524">
    <property type="term" value="F:ATP binding"/>
    <property type="evidence" value="ECO:0007669"/>
    <property type="project" value="UniProtKB-UniRule"/>
</dbReference>
<dbReference type="Gene3D" id="3.30.1360.70">
    <property type="entry name" value="Arginyl tRNA synthetase N-terminal domain"/>
    <property type="match status" value="1"/>
</dbReference>
<dbReference type="GO" id="GO:0005737">
    <property type="term" value="C:cytoplasm"/>
    <property type="evidence" value="ECO:0007669"/>
    <property type="project" value="UniProtKB-SubCell"/>
</dbReference>
<keyword evidence="6 11" id="KW-0547">Nucleotide-binding</keyword>
<comment type="subunit">
    <text evidence="3 11">Monomer.</text>
</comment>
<evidence type="ECO:0000256" key="9">
    <source>
        <dbReference type="ARBA" id="ARBA00023146"/>
    </source>
</evidence>
<evidence type="ECO:0000256" key="1">
    <source>
        <dbReference type="ARBA" id="ARBA00004496"/>
    </source>
</evidence>
<comment type="similarity">
    <text evidence="2 11 12">Belongs to the class-I aminoacyl-tRNA synthetase family.</text>
</comment>
<keyword evidence="17" id="KW-1185">Reference proteome</keyword>
<dbReference type="InterPro" id="IPR008909">
    <property type="entry name" value="DALR_anticod-bd"/>
</dbReference>
<evidence type="ECO:0000256" key="8">
    <source>
        <dbReference type="ARBA" id="ARBA00022917"/>
    </source>
</evidence>
<evidence type="ECO:0000256" key="12">
    <source>
        <dbReference type="RuleBase" id="RU363038"/>
    </source>
</evidence>
<dbReference type="FunFam" id="3.40.50.620:FF:000062">
    <property type="entry name" value="Arginine--tRNA ligase"/>
    <property type="match status" value="1"/>
</dbReference>
<dbReference type="CDD" id="cd00671">
    <property type="entry name" value="ArgRS_core"/>
    <property type="match status" value="1"/>
</dbReference>
<dbReference type="AlphaFoldDB" id="A0A9E6MPW9"/>
<gene>
    <name evidence="11" type="primary">argS</name>
    <name evidence="15" type="ORF">GMI68_09630</name>
    <name evidence="16" type="ORF">J7S26_04980</name>
</gene>
<evidence type="ECO:0000256" key="6">
    <source>
        <dbReference type="ARBA" id="ARBA00022741"/>
    </source>
</evidence>
<dbReference type="SMART" id="SM00836">
    <property type="entry name" value="DALR_1"/>
    <property type="match status" value="1"/>
</dbReference>